<dbReference type="EMBL" id="CAJJDN010000038">
    <property type="protein sequence ID" value="CAD8078905.1"/>
    <property type="molecule type" value="Genomic_DNA"/>
</dbReference>
<dbReference type="AlphaFoldDB" id="A0A8S1MQ66"/>
<comment type="caution">
    <text evidence="1">The sequence shown here is derived from an EMBL/GenBank/DDBJ whole genome shotgun (WGS) entry which is preliminary data.</text>
</comment>
<reference evidence="1" key="1">
    <citation type="submission" date="2021-01" db="EMBL/GenBank/DDBJ databases">
        <authorList>
            <consortium name="Genoscope - CEA"/>
            <person name="William W."/>
        </authorList>
    </citation>
    <scope>NUCLEOTIDE SEQUENCE</scope>
</reference>
<organism evidence="1 2">
    <name type="scientific">Paramecium sonneborni</name>
    <dbReference type="NCBI Taxonomy" id="65129"/>
    <lineage>
        <taxon>Eukaryota</taxon>
        <taxon>Sar</taxon>
        <taxon>Alveolata</taxon>
        <taxon>Ciliophora</taxon>
        <taxon>Intramacronucleata</taxon>
        <taxon>Oligohymenophorea</taxon>
        <taxon>Peniculida</taxon>
        <taxon>Parameciidae</taxon>
        <taxon>Paramecium</taxon>
    </lineage>
</organism>
<protein>
    <submittedName>
        <fullName evidence="1">Uncharacterized protein</fullName>
    </submittedName>
</protein>
<name>A0A8S1MQ66_9CILI</name>
<evidence type="ECO:0000313" key="1">
    <source>
        <dbReference type="EMBL" id="CAD8078905.1"/>
    </source>
</evidence>
<proteinExistence type="predicted"/>
<dbReference type="Proteomes" id="UP000692954">
    <property type="component" value="Unassembled WGS sequence"/>
</dbReference>
<gene>
    <name evidence="1" type="ORF">PSON_ATCC_30995.1.T0380184</name>
</gene>
<sequence length="44" mass="5580">MYGMNQRIRKYDNNNIFKLRYKTDIHIRRDALIYQFEKKKQELS</sequence>
<evidence type="ECO:0000313" key="2">
    <source>
        <dbReference type="Proteomes" id="UP000692954"/>
    </source>
</evidence>
<keyword evidence="2" id="KW-1185">Reference proteome</keyword>
<accession>A0A8S1MQ66</accession>